<dbReference type="InterPro" id="IPR004155">
    <property type="entry name" value="PBS_lyase_HEAT"/>
</dbReference>
<dbReference type="Proteomes" id="UP000664578">
    <property type="component" value="Unassembled WGS sequence"/>
</dbReference>
<dbReference type="GO" id="GO:0016491">
    <property type="term" value="F:oxidoreductase activity"/>
    <property type="evidence" value="ECO:0007669"/>
    <property type="project" value="TreeGrafter"/>
</dbReference>
<accession>A0A8I1MI58</accession>
<dbReference type="InterPro" id="IPR011989">
    <property type="entry name" value="ARM-like"/>
</dbReference>
<dbReference type="SMART" id="SM00932">
    <property type="entry name" value="Nfu_N"/>
    <property type="match status" value="1"/>
</dbReference>
<organism evidence="3 4">
    <name type="scientific">Priestia flexa</name>
    <dbReference type="NCBI Taxonomy" id="86664"/>
    <lineage>
        <taxon>Bacteria</taxon>
        <taxon>Bacillati</taxon>
        <taxon>Bacillota</taxon>
        <taxon>Bacilli</taxon>
        <taxon>Bacillales</taxon>
        <taxon>Bacillaceae</taxon>
        <taxon>Priestia</taxon>
    </lineage>
</organism>
<dbReference type="InterPro" id="IPR036498">
    <property type="entry name" value="Nfu/NifU_N_sf"/>
</dbReference>
<dbReference type="GeneID" id="93681965"/>
<dbReference type="PANTHER" id="PTHR12697">
    <property type="entry name" value="PBS LYASE HEAT-LIKE PROTEIN"/>
    <property type="match status" value="1"/>
</dbReference>
<reference evidence="3" key="1">
    <citation type="submission" date="2020-12" db="EMBL/GenBank/DDBJ databases">
        <title>PHA producing bacteria isolated from mangrove.</title>
        <authorList>
            <person name="Zheng W."/>
            <person name="Yu S."/>
            <person name="Huang Y."/>
        </authorList>
    </citation>
    <scope>NUCLEOTIDE SEQUENCE</scope>
    <source>
        <strain evidence="3">GN22-4</strain>
    </source>
</reference>
<proteinExistence type="predicted"/>
<evidence type="ECO:0000313" key="3">
    <source>
        <dbReference type="EMBL" id="MBN8253301.1"/>
    </source>
</evidence>
<dbReference type="InterPro" id="IPR016024">
    <property type="entry name" value="ARM-type_fold"/>
</dbReference>
<sequence>MKIKSIEPTPSPNTMKINLNEVLPGGKSNNYHKDNSHEAPAVIQEIMKVEGVKGVYHVADFLAVERNAKYDWKQILPQVRAAFGEDVQDETENQQINEHYGEVSVAVQLFKNVPMQVKLTDGTEEKRFGLPDRFAKAVAEVQQFASNVVLERKWKEQGVRYGELEAIGEDVVEELSAAYPEERLNRLVQLAKQEESGEQVVKPREAYKVTEEMLDEEDWTVRYAHLEQMNPTEEDLPVLNKALDDEKASIRRLATVYLGMIESKEVLPFLYKALKDKSVTVRRTAGDCMSDLGFEEGIAAMCEALQDKSKLVRWRAAMFLYEVGDETALSALKAAENDPEFEVDLQIKLAIERIAGGEEAKGSVWKQMTESRKG</sequence>
<name>A0A8I1MI58_9BACI</name>
<gene>
    <name evidence="3" type="ORF">JF537_17150</name>
</gene>
<evidence type="ECO:0000256" key="1">
    <source>
        <dbReference type="SAM" id="MobiDB-lite"/>
    </source>
</evidence>
<dbReference type="EMBL" id="JAEMWV010000009">
    <property type="protein sequence ID" value="MBN8253301.1"/>
    <property type="molecule type" value="Genomic_DNA"/>
</dbReference>
<dbReference type="SUPFAM" id="SSF48371">
    <property type="entry name" value="ARM repeat"/>
    <property type="match status" value="1"/>
</dbReference>
<feature type="region of interest" description="Disordered" evidence="1">
    <location>
        <begin position="1"/>
        <end position="35"/>
    </location>
</feature>
<feature type="domain" description="Scaffold protein Nfu/NifU N-terminal" evidence="2">
    <location>
        <begin position="4"/>
        <end position="90"/>
    </location>
</feature>
<dbReference type="Pfam" id="PF08712">
    <property type="entry name" value="Nfu_N"/>
    <property type="match status" value="1"/>
</dbReference>
<dbReference type="RefSeq" id="WP_119543175.1">
    <property type="nucleotide sequence ID" value="NZ_CM125968.1"/>
</dbReference>
<dbReference type="Gene3D" id="1.25.10.10">
    <property type="entry name" value="Leucine-rich Repeat Variant"/>
    <property type="match status" value="1"/>
</dbReference>
<dbReference type="PANTHER" id="PTHR12697:SF37">
    <property type="entry name" value="CONSERVED VIRULENCE FACTOR C"/>
    <property type="match status" value="1"/>
</dbReference>
<evidence type="ECO:0000259" key="2">
    <source>
        <dbReference type="SMART" id="SM00932"/>
    </source>
</evidence>
<dbReference type="Pfam" id="PF13646">
    <property type="entry name" value="HEAT_2"/>
    <property type="match status" value="1"/>
</dbReference>
<dbReference type="AlphaFoldDB" id="A0A8I1MI58"/>
<dbReference type="Gene3D" id="3.30.1370.70">
    <property type="entry name" value="Scaffold protein Nfu/NifU, N-terminal domain"/>
    <property type="match status" value="1"/>
</dbReference>
<dbReference type="Pfam" id="PF13769">
    <property type="entry name" value="Virulence_fact"/>
    <property type="match status" value="1"/>
</dbReference>
<comment type="caution">
    <text evidence="3">The sequence shown here is derived from an EMBL/GenBank/DDBJ whole genome shotgun (WGS) entry which is preliminary data.</text>
</comment>
<dbReference type="InterPro" id="IPR025989">
    <property type="entry name" value="Virulence_F_dom"/>
</dbReference>
<evidence type="ECO:0000313" key="4">
    <source>
        <dbReference type="Proteomes" id="UP000664578"/>
    </source>
</evidence>
<protein>
    <submittedName>
        <fullName evidence="3">Conserved virulence factor C family protein</fullName>
    </submittedName>
</protein>
<dbReference type="SUPFAM" id="SSF110836">
    <property type="entry name" value="Hypothetical protein SAV1430"/>
    <property type="match status" value="1"/>
</dbReference>
<dbReference type="InterPro" id="IPR014824">
    <property type="entry name" value="Nfu/NifU_N"/>
</dbReference>
<dbReference type="SMART" id="SM00567">
    <property type="entry name" value="EZ_HEAT"/>
    <property type="match status" value="4"/>
</dbReference>